<reference evidence="1" key="1">
    <citation type="submission" date="2021-09" db="EMBL/GenBank/DDBJ databases">
        <authorList>
            <consortium name="AG Swart"/>
            <person name="Singh M."/>
            <person name="Singh A."/>
            <person name="Seah K."/>
            <person name="Emmerich C."/>
        </authorList>
    </citation>
    <scope>NUCLEOTIDE SEQUENCE</scope>
    <source>
        <strain evidence="1">ATCC30299</strain>
    </source>
</reference>
<comment type="caution">
    <text evidence="1">The sequence shown here is derived from an EMBL/GenBank/DDBJ whole genome shotgun (WGS) entry which is preliminary data.</text>
</comment>
<dbReference type="Proteomes" id="UP001162131">
    <property type="component" value="Unassembled WGS sequence"/>
</dbReference>
<dbReference type="AlphaFoldDB" id="A0AAU9J1H5"/>
<evidence type="ECO:0000313" key="1">
    <source>
        <dbReference type="EMBL" id="CAG9317371.1"/>
    </source>
</evidence>
<evidence type="ECO:0000313" key="2">
    <source>
        <dbReference type="Proteomes" id="UP001162131"/>
    </source>
</evidence>
<proteinExistence type="predicted"/>
<accession>A0AAU9J1H5</accession>
<organism evidence="1 2">
    <name type="scientific">Blepharisma stoltei</name>
    <dbReference type="NCBI Taxonomy" id="1481888"/>
    <lineage>
        <taxon>Eukaryota</taxon>
        <taxon>Sar</taxon>
        <taxon>Alveolata</taxon>
        <taxon>Ciliophora</taxon>
        <taxon>Postciliodesmatophora</taxon>
        <taxon>Heterotrichea</taxon>
        <taxon>Heterotrichida</taxon>
        <taxon>Blepharismidae</taxon>
        <taxon>Blepharisma</taxon>
    </lineage>
</organism>
<sequence length="567" mass="66979">MKRHSSLSDFEDETFYLNKTVELPKISMSSSSSLSTLTVKQNEHYEKPFKLIEVFTNRKYSIKSKMPKLKESLPLNFYGKQFDDLIQKLNIVCNEKKFSSQFIDVEEGESPEGFIAANEYQFFSVKVKDLPSPLRVKIEREKGRLEIFASFKNVKPTADVYEYHSVTDLLEIIGRHSNFVERKCFIGVKAIIDARFKVEIKFGNENKPGVKHQGTTKQIYKKVFMPSYMKEIQRIKANPELRAEFEFRVQSILEKRRNEQRQNYVEFNRSLANITPMNQSDILGKIKEREKHRLEVHKRKSQQDEDKDMMKKSVLLRKEMRIIAEKKAQQIQNIISRKEFFEKTWFTLIYSAHGLVTWQSLYEDLKKKIQRYKLLHIKANKIQRCFRSKFPSGFDIKTRQVALAKNQLRLMFLLGGPLVMKISKRNIASCIKEIATKELVPSHFVYYIQCVLKIKAAWKKSLESYNSKYKQLIEKWNDVLEEMISQLAGSKVKKKKRKQASGKLLNIPESLRNKVLNEHMKEAIQELWGRIRKKQKVVYLKYWIEKEEMKKLILSASRMKKKYSKGS</sequence>
<keyword evidence="2" id="KW-1185">Reference proteome</keyword>
<gene>
    <name evidence="1" type="ORF">BSTOLATCC_MIC18623</name>
</gene>
<protein>
    <submittedName>
        <fullName evidence="1">Uncharacterized protein</fullName>
    </submittedName>
</protein>
<name>A0AAU9J1H5_9CILI</name>
<dbReference type="EMBL" id="CAJZBQ010000018">
    <property type="protein sequence ID" value="CAG9317371.1"/>
    <property type="molecule type" value="Genomic_DNA"/>
</dbReference>